<sequence>MISSLQPSRPKIPPSQTVPPPLNQQPTRTFASSLPTPHIVPPTPQYLPPRNQIEAMPPRIAPMPATLVAQQQFFSALRHPVFFTNRLQKAPPGVNDGGGGWQTPVAEGYVYNDGVRRSVDGAVKL</sequence>
<dbReference type="Proteomes" id="UP000184330">
    <property type="component" value="Unassembled WGS sequence"/>
</dbReference>
<evidence type="ECO:0000313" key="2">
    <source>
        <dbReference type="EMBL" id="CZR63303.1"/>
    </source>
</evidence>
<feature type="compositionally biased region" description="Pro residues" evidence="1">
    <location>
        <begin position="38"/>
        <end position="47"/>
    </location>
</feature>
<dbReference type="OrthoDB" id="3535086at2759"/>
<accession>A0A1L7XE56</accession>
<keyword evidence="3" id="KW-1185">Reference proteome</keyword>
<organism evidence="2 3">
    <name type="scientific">Phialocephala subalpina</name>
    <dbReference type="NCBI Taxonomy" id="576137"/>
    <lineage>
        <taxon>Eukaryota</taxon>
        <taxon>Fungi</taxon>
        <taxon>Dikarya</taxon>
        <taxon>Ascomycota</taxon>
        <taxon>Pezizomycotina</taxon>
        <taxon>Leotiomycetes</taxon>
        <taxon>Helotiales</taxon>
        <taxon>Mollisiaceae</taxon>
        <taxon>Phialocephala</taxon>
        <taxon>Phialocephala fortinii species complex</taxon>
    </lineage>
</organism>
<feature type="compositionally biased region" description="Pro residues" evidence="1">
    <location>
        <begin position="10"/>
        <end position="23"/>
    </location>
</feature>
<feature type="region of interest" description="Disordered" evidence="1">
    <location>
        <begin position="1"/>
        <end position="56"/>
    </location>
</feature>
<name>A0A1L7XE56_9HELO</name>
<proteinExistence type="predicted"/>
<feature type="compositionally biased region" description="Polar residues" evidence="1">
    <location>
        <begin position="24"/>
        <end position="35"/>
    </location>
</feature>
<dbReference type="EMBL" id="FJOG01000023">
    <property type="protein sequence ID" value="CZR63303.1"/>
    <property type="molecule type" value="Genomic_DNA"/>
</dbReference>
<dbReference type="STRING" id="576137.A0A1L7XE56"/>
<reference evidence="2 3" key="1">
    <citation type="submission" date="2016-03" db="EMBL/GenBank/DDBJ databases">
        <authorList>
            <person name="Ploux O."/>
        </authorList>
    </citation>
    <scope>NUCLEOTIDE SEQUENCE [LARGE SCALE GENOMIC DNA]</scope>
    <source>
        <strain evidence="2 3">UAMH 11012</strain>
    </source>
</reference>
<protein>
    <submittedName>
        <fullName evidence="2">Uncharacterized protein</fullName>
    </submittedName>
</protein>
<evidence type="ECO:0000313" key="3">
    <source>
        <dbReference type="Proteomes" id="UP000184330"/>
    </source>
</evidence>
<evidence type="ECO:0000256" key="1">
    <source>
        <dbReference type="SAM" id="MobiDB-lite"/>
    </source>
</evidence>
<dbReference type="AlphaFoldDB" id="A0A1L7XE56"/>
<gene>
    <name evidence="2" type="ORF">PAC_13200</name>
</gene>